<dbReference type="CDD" id="cd09245">
    <property type="entry name" value="BRO1_UmRIM23-like"/>
    <property type="match status" value="1"/>
</dbReference>
<keyword evidence="6" id="KW-1185">Reference proteome</keyword>
<evidence type="ECO:0000313" key="6">
    <source>
        <dbReference type="Proteomes" id="UP000184330"/>
    </source>
</evidence>
<feature type="domain" description="BRO1" evidence="4">
    <location>
        <begin position="1"/>
        <end position="276"/>
    </location>
</feature>
<dbReference type="GO" id="GO:0005886">
    <property type="term" value="C:plasma membrane"/>
    <property type="evidence" value="ECO:0007669"/>
    <property type="project" value="TreeGrafter"/>
</dbReference>
<feature type="compositionally biased region" description="Polar residues" evidence="3">
    <location>
        <begin position="468"/>
        <end position="477"/>
    </location>
</feature>
<evidence type="ECO:0000256" key="1">
    <source>
        <dbReference type="ARBA" id="ARBA00010997"/>
    </source>
</evidence>
<dbReference type="GO" id="GO:0071467">
    <property type="term" value="P:cellular response to pH"/>
    <property type="evidence" value="ECO:0007669"/>
    <property type="project" value="InterPro"/>
</dbReference>
<proteinExistence type="inferred from homology"/>
<dbReference type="EMBL" id="FJOG01000054">
    <property type="protein sequence ID" value="CZR68390.1"/>
    <property type="molecule type" value="Genomic_DNA"/>
</dbReference>
<evidence type="ECO:0000259" key="4">
    <source>
        <dbReference type="PROSITE" id="PS51180"/>
    </source>
</evidence>
<dbReference type="SMART" id="SM01041">
    <property type="entry name" value="BRO1"/>
    <property type="match status" value="1"/>
</dbReference>
<dbReference type="PANTHER" id="PTHR40463:SF1">
    <property type="entry name" value="PH-RESPONSE REGULATOR PROTEIN PALC"/>
    <property type="match status" value="1"/>
</dbReference>
<dbReference type="Gene3D" id="1.25.40.280">
    <property type="entry name" value="alix/aip1 like domains"/>
    <property type="match status" value="1"/>
</dbReference>
<reference evidence="5 6" key="1">
    <citation type="submission" date="2016-03" db="EMBL/GenBank/DDBJ databases">
        <authorList>
            <person name="Ploux O."/>
        </authorList>
    </citation>
    <scope>NUCLEOTIDE SEQUENCE [LARGE SCALE GENOMIC DNA]</scope>
    <source>
        <strain evidence="5 6">UAMH 11012</strain>
    </source>
</reference>
<dbReference type="AlphaFoldDB" id="A0A1L7XTP1"/>
<organism evidence="5 6">
    <name type="scientific">Phialocephala subalpina</name>
    <dbReference type="NCBI Taxonomy" id="576137"/>
    <lineage>
        <taxon>Eukaryota</taxon>
        <taxon>Fungi</taxon>
        <taxon>Dikarya</taxon>
        <taxon>Ascomycota</taxon>
        <taxon>Pezizomycotina</taxon>
        <taxon>Leotiomycetes</taxon>
        <taxon>Helotiales</taxon>
        <taxon>Mollisiaceae</taxon>
        <taxon>Phialocephala</taxon>
        <taxon>Phialocephala fortinii species complex</taxon>
    </lineage>
</organism>
<sequence length="477" mass="52052">MPFPFALPTTSSFSFSAFFTSDTHPSLPLSASTYRGVLRETLKKHKRLPPSEQGPHLSSVLLSLNNYIPYLLALDDGLGSKPVAGEEVDVVLKSTPTLEWRPTLSDAAVPGREIGRLKIQSLEYEIYFVLSTLAYTYTLLSRVSLHPLYSSVVASPSTEQRTSAITTATKHLLQAASIHDFLSTRSDSVSSTPLCVDIAKSTFRALMSLALAEATLLAVLKDDPYPAAIAQDRNKNDKEWMIKAPEIPKVRAHLFARLCLAAAEHAANTLSLLYTSSGAAKGKVDADLLKYVEDLRRTGRGKACRFFGIDAELGGKTGEGIAWLKAGMHELGLASKEEGKKGLSFSSLKKGWDEKREDRRVEKESHWGADAGRLEEGRVLEMLEKKWTKMNDTINTQAIPPIGPLMAAIPSGREMYSVKPFTPPVLDVSILESMRALPDQADDYGGDESSDEEAEEQAPAGAFPGTKSDYSGSSSYY</sequence>
<accession>A0A1L7XTP1</accession>
<feature type="region of interest" description="Disordered" evidence="3">
    <location>
        <begin position="437"/>
        <end position="477"/>
    </location>
</feature>
<dbReference type="FunFam" id="1.25.40.280:FF:000005">
    <property type="entry name" value="pH-response regulator protein palC"/>
    <property type="match status" value="1"/>
</dbReference>
<dbReference type="OrthoDB" id="10266451at2759"/>
<dbReference type="InterPro" id="IPR038499">
    <property type="entry name" value="BRO1_sf"/>
</dbReference>
<evidence type="ECO:0000256" key="2">
    <source>
        <dbReference type="ARBA" id="ARBA00022193"/>
    </source>
</evidence>
<dbReference type="Proteomes" id="UP000184330">
    <property type="component" value="Unassembled WGS sequence"/>
</dbReference>
<name>A0A1L7XTP1_9HELO</name>
<feature type="compositionally biased region" description="Acidic residues" evidence="3">
    <location>
        <begin position="440"/>
        <end position="456"/>
    </location>
</feature>
<dbReference type="STRING" id="576137.A0A1L7XTP1"/>
<protein>
    <recommendedName>
        <fullName evidence="2">pH-response regulator protein palC</fullName>
    </recommendedName>
</protein>
<comment type="similarity">
    <text evidence="1">Belongs to the palC family.</text>
</comment>
<evidence type="ECO:0000256" key="3">
    <source>
        <dbReference type="SAM" id="MobiDB-lite"/>
    </source>
</evidence>
<dbReference type="PROSITE" id="PS51180">
    <property type="entry name" value="BRO1"/>
    <property type="match status" value="1"/>
</dbReference>
<dbReference type="PANTHER" id="PTHR40463">
    <property type="entry name" value="PH-RESPONSE REGULATOR PROTEIN PALC"/>
    <property type="match status" value="1"/>
</dbReference>
<dbReference type="InterPro" id="IPR037505">
    <property type="entry name" value="pH-resp_palC"/>
</dbReference>
<gene>
    <name evidence="5" type="ORF">PAC_18289</name>
</gene>
<dbReference type="InterPro" id="IPR004328">
    <property type="entry name" value="BRO1_dom"/>
</dbReference>
<evidence type="ECO:0000313" key="5">
    <source>
        <dbReference type="EMBL" id="CZR68390.1"/>
    </source>
</evidence>